<feature type="domain" description="ANTAR" evidence="3">
    <location>
        <begin position="164"/>
        <end position="225"/>
    </location>
</feature>
<accession>A0ABT4BDP9</accession>
<reference evidence="4" key="1">
    <citation type="submission" date="2022-11" db="EMBL/GenBank/DDBJ databases">
        <authorList>
            <person name="Somphong A."/>
            <person name="Phongsopitanun W."/>
        </authorList>
    </citation>
    <scope>NUCLEOTIDE SEQUENCE</scope>
    <source>
        <strain evidence="4">Pm04-4</strain>
    </source>
</reference>
<dbReference type="PROSITE" id="PS50921">
    <property type="entry name" value="ANTAR"/>
    <property type="match status" value="1"/>
</dbReference>
<organism evidence="4 5">
    <name type="scientific">Paractinoplanes pyxinae</name>
    <dbReference type="NCBI Taxonomy" id="2997416"/>
    <lineage>
        <taxon>Bacteria</taxon>
        <taxon>Bacillati</taxon>
        <taxon>Actinomycetota</taxon>
        <taxon>Actinomycetes</taxon>
        <taxon>Micromonosporales</taxon>
        <taxon>Micromonosporaceae</taxon>
        <taxon>Paractinoplanes</taxon>
    </lineage>
</organism>
<dbReference type="InterPro" id="IPR005561">
    <property type="entry name" value="ANTAR"/>
</dbReference>
<comment type="caution">
    <text evidence="4">The sequence shown here is derived from an EMBL/GenBank/DDBJ whole genome shotgun (WGS) entry which is preliminary data.</text>
</comment>
<name>A0ABT4BDP9_9ACTN</name>
<dbReference type="InterPro" id="IPR029016">
    <property type="entry name" value="GAF-like_dom_sf"/>
</dbReference>
<evidence type="ECO:0000313" key="4">
    <source>
        <dbReference type="EMBL" id="MCY1144650.1"/>
    </source>
</evidence>
<dbReference type="EMBL" id="JAPNTZ010000021">
    <property type="protein sequence ID" value="MCY1144650.1"/>
    <property type="molecule type" value="Genomic_DNA"/>
</dbReference>
<dbReference type="RefSeq" id="WP_267569230.1">
    <property type="nucleotide sequence ID" value="NZ_JAPNTZ010000021.1"/>
</dbReference>
<sequence length="232" mass="23871">MTRPAAPVGPHPVELAGLLHELTARLLSADTFTQALERLAAFAAGAVPGAVRASIVLIGEGGPLTHSGHGAPGAAVDAIQYAAGTTGPGLESARTRAMVTAPDLATDARWPELAEAARTEGIHAVAAIPLDLPRAEVGALSLYFDTAEAPGADHLLTAMAVANQSEILLDELRRREAQNAGAAVDRAIGVIIAQRGCGVQEAYDILRDTAQRLGLDRHAVADRLIAVAARNA</sequence>
<dbReference type="SUPFAM" id="SSF55781">
    <property type="entry name" value="GAF domain-like"/>
    <property type="match status" value="1"/>
</dbReference>
<keyword evidence="1" id="KW-0805">Transcription regulation</keyword>
<dbReference type="Gene3D" id="1.10.10.10">
    <property type="entry name" value="Winged helix-like DNA-binding domain superfamily/Winged helix DNA-binding domain"/>
    <property type="match status" value="1"/>
</dbReference>
<dbReference type="Pfam" id="PF03861">
    <property type="entry name" value="ANTAR"/>
    <property type="match status" value="1"/>
</dbReference>
<keyword evidence="5" id="KW-1185">Reference proteome</keyword>
<evidence type="ECO:0000256" key="1">
    <source>
        <dbReference type="ARBA" id="ARBA00023015"/>
    </source>
</evidence>
<dbReference type="InterPro" id="IPR036388">
    <property type="entry name" value="WH-like_DNA-bd_sf"/>
</dbReference>
<evidence type="ECO:0000259" key="3">
    <source>
        <dbReference type="PROSITE" id="PS50921"/>
    </source>
</evidence>
<keyword evidence="2" id="KW-0804">Transcription</keyword>
<dbReference type="Gene3D" id="3.30.450.40">
    <property type="match status" value="1"/>
</dbReference>
<evidence type="ECO:0000256" key="2">
    <source>
        <dbReference type="ARBA" id="ARBA00023163"/>
    </source>
</evidence>
<gene>
    <name evidence="4" type="ORF">OWR29_42190</name>
</gene>
<dbReference type="Proteomes" id="UP001151002">
    <property type="component" value="Unassembled WGS sequence"/>
</dbReference>
<evidence type="ECO:0000313" key="5">
    <source>
        <dbReference type="Proteomes" id="UP001151002"/>
    </source>
</evidence>
<proteinExistence type="predicted"/>
<dbReference type="SMART" id="SM01012">
    <property type="entry name" value="ANTAR"/>
    <property type="match status" value="1"/>
</dbReference>
<protein>
    <submittedName>
        <fullName evidence="4">GAF and ANTAR domain-containing protein</fullName>
    </submittedName>
</protein>